<dbReference type="Proteomes" id="UP001501736">
    <property type="component" value="Unassembled WGS sequence"/>
</dbReference>
<comment type="caution">
    <text evidence="4">The sequence shown here is derived from an EMBL/GenBank/DDBJ whole genome shotgun (WGS) entry which is preliminary data.</text>
</comment>
<dbReference type="EMBL" id="BAAAYG010000012">
    <property type="protein sequence ID" value="GAA3287598.1"/>
    <property type="molecule type" value="Genomic_DNA"/>
</dbReference>
<dbReference type="InterPro" id="IPR011761">
    <property type="entry name" value="ATP-grasp"/>
</dbReference>
<dbReference type="RefSeq" id="WP_344721784.1">
    <property type="nucleotide sequence ID" value="NZ_BAAAYG010000012.1"/>
</dbReference>
<feature type="region of interest" description="Disordered" evidence="2">
    <location>
        <begin position="1"/>
        <end position="47"/>
    </location>
</feature>
<reference evidence="5" key="1">
    <citation type="journal article" date="2019" name="Int. J. Syst. Evol. Microbiol.">
        <title>The Global Catalogue of Microorganisms (GCM) 10K type strain sequencing project: providing services to taxonomists for standard genome sequencing and annotation.</title>
        <authorList>
            <consortium name="The Broad Institute Genomics Platform"/>
            <consortium name="The Broad Institute Genome Sequencing Center for Infectious Disease"/>
            <person name="Wu L."/>
            <person name="Ma J."/>
        </authorList>
    </citation>
    <scope>NUCLEOTIDE SEQUENCE [LARGE SCALE GENOMIC DNA]</scope>
    <source>
        <strain evidence="5">JCM 11483</strain>
    </source>
</reference>
<feature type="domain" description="ATP-grasp" evidence="3">
    <location>
        <begin position="129"/>
        <end position="389"/>
    </location>
</feature>
<evidence type="ECO:0000256" key="1">
    <source>
        <dbReference type="PROSITE-ProRule" id="PRU00409"/>
    </source>
</evidence>
<keyword evidence="1" id="KW-0067">ATP-binding</keyword>
<protein>
    <recommendedName>
        <fullName evidence="3">ATP-grasp domain-containing protein</fullName>
    </recommendedName>
</protein>
<proteinExistence type="predicted"/>
<dbReference type="SUPFAM" id="SSF56059">
    <property type="entry name" value="Glutathione synthetase ATP-binding domain-like"/>
    <property type="match status" value="1"/>
</dbReference>
<dbReference type="Gene3D" id="3.30.1490.20">
    <property type="entry name" value="ATP-grasp fold, A domain"/>
    <property type="match status" value="1"/>
</dbReference>
<evidence type="ECO:0000313" key="5">
    <source>
        <dbReference type="Proteomes" id="UP001501736"/>
    </source>
</evidence>
<dbReference type="Gene3D" id="3.30.470.20">
    <property type="entry name" value="ATP-grasp fold, B domain"/>
    <property type="match status" value="1"/>
</dbReference>
<keyword evidence="5" id="KW-1185">Reference proteome</keyword>
<evidence type="ECO:0000256" key="2">
    <source>
        <dbReference type="SAM" id="MobiDB-lite"/>
    </source>
</evidence>
<dbReference type="PANTHER" id="PTHR21621:SF0">
    <property type="entry name" value="BETA-CITRYLGLUTAMATE SYNTHASE B-RELATED"/>
    <property type="match status" value="1"/>
</dbReference>
<gene>
    <name evidence="4" type="ORF">GCM10020260_24420</name>
</gene>
<dbReference type="InterPro" id="IPR013815">
    <property type="entry name" value="ATP_grasp_subdomain_1"/>
</dbReference>
<feature type="compositionally biased region" description="Pro residues" evidence="2">
    <location>
        <begin position="1"/>
        <end position="19"/>
    </location>
</feature>
<sequence>MAPSESPLPAPPTSAPRPAEPADRSAPEEPESPGTPPGRAPDDGGALDSFLAEHVTPRRGLMNRWTAVSTHRELLQDAARRRGMTAERITDNHVVFSLSGIVVGGMDSAVTSLVSNHARRVARSKQLTRRYLETAGVPTPQGRGISPTQFSRAVKYLKTLGGPAAVKPSTGRTGRGVTADVRTEPELRHAWLQAMHARSATSGSQYQMVVEAHHPGLDLRCFVVGRRVAAAIVRVPLHVVGDGSSTVGELAAAEISRRRGCAALSSRQPQITEAFLEPVGLSPDTVIPAGETAQLTPIADLAAGGGIAVDVTDALSEDLTKLAADGLAAVPGLETAVVDLLAPRLDTGEDAVVLDINPYASIIPFRYPAYGTARPVDAEIMDLMLRRAAR</sequence>
<name>A0ABP6RES6_9MICC</name>
<accession>A0ABP6RES6</accession>
<evidence type="ECO:0000259" key="3">
    <source>
        <dbReference type="PROSITE" id="PS50975"/>
    </source>
</evidence>
<dbReference type="PANTHER" id="PTHR21621">
    <property type="entry name" value="RIBOSOMAL PROTEIN S6 MODIFICATION PROTEIN"/>
    <property type="match status" value="1"/>
</dbReference>
<evidence type="ECO:0000313" key="4">
    <source>
        <dbReference type="EMBL" id="GAA3287598.1"/>
    </source>
</evidence>
<keyword evidence="1" id="KW-0547">Nucleotide-binding</keyword>
<organism evidence="4 5">
    <name type="scientific">Nesterenkonia halobia</name>
    <dbReference type="NCBI Taxonomy" id="37922"/>
    <lineage>
        <taxon>Bacteria</taxon>
        <taxon>Bacillati</taxon>
        <taxon>Actinomycetota</taxon>
        <taxon>Actinomycetes</taxon>
        <taxon>Micrococcales</taxon>
        <taxon>Micrococcaceae</taxon>
        <taxon>Nesterenkonia</taxon>
    </lineage>
</organism>
<dbReference type="PROSITE" id="PS50975">
    <property type="entry name" value="ATP_GRASP"/>
    <property type="match status" value="1"/>
</dbReference>